<dbReference type="RefSeq" id="WP_307150531.1">
    <property type="nucleotide sequence ID" value="NZ_JAUSTU010000010.1"/>
</dbReference>
<accession>A0ABT9V4Y1</accession>
<dbReference type="Proteomes" id="UP001231362">
    <property type="component" value="Unassembled WGS sequence"/>
</dbReference>
<dbReference type="EMBL" id="JAUSTU010000010">
    <property type="protein sequence ID" value="MDQ0156006.1"/>
    <property type="molecule type" value="Genomic_DNA"/>
</dbReference>
<evidence type="ECO:0000313" key="2">
    <source>
        <dbReference type="Proteomes" id="UP001231362"/>
    </source>
</evidence>
<organism evidence="1 2">
    <name type="scientific">Anoxybacillus andreesenii</name>
    <dbReference type="NCBI Taxonomy" id="1325932"/>
    <lineage>
        <taxon>Bacteria</taxon>
        <taxon>Bacillati</taxon>
        <taxon>Bacillota</taxon>
        <taxon>Bacilli</taxon>
        <taxon>Bacillales</taxon>
        <taxon>Anoxybacillaceae</taxon>
        <taxon>Anoxybacillus</taxon>
    </lineage>
</organism>
<reference evidence="1 2" key="1">
    <citation type="submission" date="2023-07" db="EMBL/GenBank/DDBJ databases">
        <title>Genomic Encyclopedia of Type Strains, Phase IV (KMG-IV): sequencing the most valuable type-strain genomes for metagenomic binning, comparative biology and taxonomic classification.</title>
        <authorList>
            <person name="Goeker M."/>
        </authorList>
    </citation>
    <scope>NUCLEOTIDE SEQUENCE [LARGE SCALE GENOMIC DNA]</scope>
    <source>
        <strain evidence="1 2">DSM 23948</strain>
    </source>
</reference>
<name>A0ABT9V4Y1_9BACL</name>
<proteinExistence type="predicted"/>
<keyword evidence="2" id="KW-1185">Reference proteome</keyword>
<evidence type="ECO:0000313" key="1">
    <source>
        <dbReference type="EMBL" id="MDQ0156006.1"/>
    </source>
</evidence>
<sequence length="157" mass="17850">MDFLLDNPFIIIVLIGIISSLFKKGKEVPDPKKRKPKPFVESIPLPKDIVKEIRQEAAKYMKPFEQEQPVQTLQSEYNEVRKKAAEQPPAKSPVLEESYSGMMHTPFAQEIGDIPLQAESREGLAVDKKKLADAVIWAEILGPPRSKKPHRTMNFRS</sequence>
<protein>
    <submittedName>
        <fullName evidence="1">Uncharacterized protein</fullName>
    </submittedName>
</protein>
<comment type="caution">
    <text evidence="1">The sequence shown here is derived from an EMBL/GenBank/DDBJ whole genome shotgun (WGS) entry which is preliminary data.</text>
</comment>
<gene>
    <name evidence="1" type="ORF">J2S07_002324</name>
</gene>